<sequence length="44" mass="5434">MARWYVNKIGPLQKTRLHKFRELENRTKRWGRLKSSSEKEMQLC</sequence>
<dbReference type="Proteomes" id="UP000187203">
    <property type="component" value="Unassembled WGS sequence"/>
</dbReference>
<accession>A0A1R3KZM7</accession>
<name>A0A1R3KZM7_9ROSI</name>
<gene>
    <name evidence="1" type="ORF">COLO4_03036</name>
</gene>
<organism evidence="1 2">
    <name type="scientific">Corchorus olitorius</name>
    <dbReference type="NCBI Taxonomy" id="93759"/>
    <lineage>
        <taxon>Eukaryota</taxon>
        <taxon>Viridiplantae</taxon>
        <taxon>Streptophyta</taxon>
        <taxon>Embryophyta</taxon>
        <taxon>Tracheophyta</taxon>
        <taxon>Spermatophyta</taxon>
        <taxon>Magnoliopsida</taxon>
        <taxon>eudicotyledons</taxon>
        <taxon>Gunneridae</taxon>
        <taxon>Pentapetalae</taxon>
        <taxon>rosids</taxon>
        <taxon>malvids</taxon>
        <taxon>Malvales</taxon>
        <taxon>Malvaceae</taxon>
        <taxon>Grewioideae</taxon>
        <taxon>Apeibeae</taxon>
        <taxon>Corchorus</taxon>
    </lineage>
</organism>
<comment type="caution">
    <text evidence="1">The sequence shown here is derived from an EMBL/GenBank/DDBJ whole genome shotgun (WGS) entry which is preliminary data.</text>
</comment>
<proteinExistence type="predicted"/>
<protein>
    <submittedName>
        <fullName evidence="1">Uncharacterized protein</fullName>
    </submittedName>
</protein>
<evidence type="ECO:0000313" key="2">
    <source>
        <dbReference type="Proteomes" id="UP000187203"/>
    </source>
</evidence>
<dbReference type="AlphaFoldDB" id="A0A1R3KZM7"/>
<dbReference type="EMBL" id="AWUE01008954">
    <property type="protein sequence ID" value="OMP12551.1"/>
    <property type="molecule type" value="Genomic_DNA"/>
</dbReference>
<evidence type="ECO:0000313" key="1">
    <source>
        <dbReference type="EMBL" id="OMP12551.1"/>
    </source>
</evidence>
<reference evidence="2" key="1">
    <citation type="submission" date="2013-09" db="EMBL/GenBank/DDBJ databases">
        <title>Corchorus olitorius genome sequencing.</title>
        <authorList>
            <person name="Alam M."/>
            <person name="Haque M.S."/>
            <person name="Islam M.S."/>
            <person name="Emdad E.M."/>
            <person name="Islam M.M."/>
            <person name="Ahmed B."/>
            <person name="Halim A."/>
            <person name="Hossen Q.M.M."/>
            <person name="Hossain M.Z."/>
            <person name="Ahmed R."/>
            <person name="Khan M.M."/>
            <person name="Islam R."/>
            <person name="Rashid M.M."/>
            <person name="Khan S.A."/>
            <person name="Rahman M.S."/>
            <person name="Alam M."/>
            <person name="Yahiya A.S."/>
            <person name="Khan M.S."/>
            <person name="Azam M.S."/>
            <person name="Haque T."/>
            <person name="Lashkar M.Z.H."/>
            <person name="Akhand A.I."/>
            <person name="Morshed G."/>
            <person name="Roy S."/>
            <person name="Uddin K.S."/>
            <person name="Rabeya T."/>
            <person name="Hossain A.S."/>
            <person name="Chowdhury A."/>
            <person name="Snigdha A.R."/>
            <person name="Mortoza M.S."/>
            <person name="Matin S.A."/>
            <person name="Hoque S.M.E."/>
            <person name="Islam M.K."/>
            <person name="Roy D.K."/>
            <person name="Haider R."/>
            <person name="Moosa M.M."/>
            <person name="Elias S.M."/>
            <person name="Hasan A.M."/>
            <person name="Jahan S."/>
            <person name="Shafiuddin M."/>
            <person name="Mahmood N."/>
            <person name="Shommy N.S."/>
        </authorList>
    </citation>
    <scope>NUCLEOTIDE SEQUENCE [LARGE SCALE GENOMIC DNA]</scope>
    <source>
        <strain evidence="2">cv. O-4</strain>
    </source>
</reference>
<keyword evidence="2" id="KW-1185">Reference proteome</keyword>